<dbReference type="AlphaFoldDB" id="A0A3M7R3W3"/>
<dbReference type="Proteomes" id="UP000276133">
    <property type="component" value="Unassembled WGS sequence"/>
</dbReference>
<name>A0A3M7R3W3_BRAPC</name>
<keyword evidence="1" id="KW-0472">Membrane</keyword>
<sequence>MARLNCLRCLSSLSHTLNVLVDKVLGSALSLILVNLGILVTLKVLLDLKVESGAILCDLFSW</sequence>
<gene>
    <name evidence="2" type="ORF">BpHYR1_004684</name>
</gene>
<evidence type="ECO:0000313" key="3">
    <source>
        <dbReference type="Proteomes" id="UP000276133"/>
    </source>
</evidence>
<proteinExistence type="predicted"/>
<accession>A0A3M7R3W3</accession>
<keyword evidence="1" id="KW-1133">Transmembrane helix</keyword>
<evidence type="ECO:0000313" key="2">
    <source>
        <dbReference type="EMBL" id="RNA17925.1"/>
    </source>
</evidence>
<keyword evidence="3" id="KW-1185">Reference proteome</keyword>
<organism evidence="2 3">
    <name type="scientific">Brachionus plicatilis</name>
    <name type="common">Marine rotifer</name>
    <name type="synonym">Brachionus muelleri</name>
    <dbReference type="NCBI Taxonomy" id="10195"/>
    <lineage>
        <taxon>Eukaryota</taxon>
        <taxon>Metazoa</taxon>
        <taxon>Spiralia</taxon>
        <taxon>Gnathifera</taxon>
        <taxon>Rotifera</taxon>
        <taxon>Eurotatoria</taxon>
        <taxon>Monogononta</taxon>
        <taxon>Pseudotrocha</taxon>
        <taxon>Ploima</taxon>
        <taxon>Brachionidae</taxon>
        <taxon>Brachionus</taxon>
    </lineage>
</organism>
<feature type="transmembrane region" description="Helical" evidence="1">
    <location>
        <begin position="24"/>
        <end position="46"/>
    </location>
</feature>
<keyword evidence="1" id="KW-0812">Transmembrane</keyword>
<dbReference type="EMBL" id="REGN01004341">
    <property type="protein sequence ID" value="RNA17925.1"/>
    <property type="molecule type" value="Genomic_DNA"/>
</dbReference>
<comment type="caution">
    <text evidence="2">The sequence shown here is derived from an EMBL/GenBank/DDBJ whole genome shotgun (WGS) entry which is preliminary data.</text>
</comment>
<evidence type="ECO:0000256" key="1">
    <source>
        <dbReference type="SAM" id="Phobius"/>
    </source>
</evidence>
<protein>
    <submittedName>
        <fullName evidence="2">Uncharacterized protein</fullName>
    </submittedName>
</protein>
<reference evidence="2 3" key="1">
    <citation type="journal article" date="2018" name="Sci. Rep.">
        <title>Genomic signatures of local adaptation to the degree of environmental predictability in rotifers.</title>
        <authorList>
            <person name="Franch-Gras L."/>
            <person name="Hahn C."/>
            <person name="Garcia-Roger E.M."/>
            <person name="Carmona M.J."/>
            <person name="Serra M."/>
            <person name="Gomez A."/>
        </authorList>
    </citation>
    <scope>NUCLEOTIDE SEQUENCE [LARGE SCALE GENOMIC DNA]</scope>
    <source>
        <strain evidence="2">HYR1</strain>
    </source>
</reference>